<dbReference type="Pfam" id="PF01494">
    <property type="entry name" value="FAD_binding_3"/>
    <property type="match status" value="1"/>
</dbReference>
<evidence type="ECO:0000313" key="5">
    <source>
        <dbReference type="EMBL" id="RAL50694.1"/>
    </source>
</evidence>
<gene>
    <name evidence="5" type="ORF">DM860_015841</name>
</gene>
<keyword evidence="2" id="KW-0503">Monooxygenase</keyword>
<reference evidence="5 6" key="1">
    <citation type="submission" date="2018-06" db="EMBL/GenBank/DDBJ databases">
        <title>The Genome of Cuscuta australis (Dodder) Provides Insight into the Evolution of Plant Parasitism.</title>
        <authorList>
            <person name="Liu H."/>
        </authorList>
    </citation>
    <scope>NUCLEOTIDE SEQUENCE [LARGE SCALE GENOMIC DNA]</scope>
    <source>
        <strain evidence="6">cv. Yunnan</strain>
        <tissue evidence="5">Vines</tissue>
    </source>
</reference>
<protein>
    <recommendedName>
        <fullName evidence="4">FAD-binding domain-containing protein</fullName>
    </recommendedName>
</protein>
<organism evidence="5 6">
    <name type="scientific">Cuscuta australis</name>
    <dbReference type="NCBI Taxonomy" id="267555"/>
    <lineage>
        <taxon>Eukaryota</taxon>
        <taxon>Viridiplantae</taxon>
        <taxon>Streptophyta</taxon>
        <taxon>Embryophyta</taxon>
        <taxon>Tracheophyta</taxon>
        <taxon>Spermatophyta</taxon>
        <taxon>Magnoliopsida</taxon>
        <taxon>eudicotyledons</taxon>
        <taxon>Gunneridae</taxon>
        <taxon>Pentapetalae</taxon>
        <taxon>asterids</taxon>
        <taxon>lamiids</taxon>
        <taxon>Solanales</taxon>
        <taxon>Convolvulaceae</taxon>
        <taxon>Cuscuteae</taxon>
        <taxon>Cuscuta</taxon>
        <taxon>Cuscuta subgen. Grammica</taxon>
        <taxon>Cuscuta sect. Cleistogrammica</taxon>
    </lineage>
</organism>
<comment type="caution">
    <text evidence="5">The sequence shown here is derived from an EMBL/GenBank/DDBJ whole genome shotgun (WGS) entry which is preliminary data.</text>
</comment>
<dbReference type="EMBL" id="NQVE01000056">
    <property type="protein sequence ID" value="RAL50694.1"/>
    <property type="molecule type" value="Genomic_DNA"/>
</dbReference>
<accession>A0A328DY82</accession>
<keyword evidence="6" id="KW-1185">Reference proteome</keyword>
<sequence>MTRMSLTAANSDPRLLYKYLLSSSFHLYIPKIVVAPRFPSMAVLISAAHFLRQRTPLAPLRTRALASRSSKSGGAGSKSEEVVIVGAGIAGLATAVALRRLGVGSRVVEQAESLRTGGTSLSLSKNGWKVLDAIGVGGGIRSHFLEIEGVVLKAEDGRQLRSFSFKQEDPSQELRAVERRVVLESLANELPRDAISFSSGLSKIERLESGETLLELDNGSRLTANIVIGCDGVRSRVAKWMGFSEPKYAGHVCFRGIGTYPEGLPFEQRVHYTYGRGVRAGFVPISNSKIYWFIVYNSPSPGPKITDPQVMRQQAQELTKSWSPELRTIIDNTPDETLVRNPLEDRWLWPLTSPRASSGRAVLVGDAWHPMTPNLGQGACCALEDSIVLSKKLAGAIASDNASVEEAFREYERERWPRIFPLMIRAHVVGAFLQWDNSVVCWIRNNVIVPKLLKLGPMLKHTNFECEPLGTKAV</sequence>
<dbReference type="PRINTS" id="PR00420">
    <property type="entry name" value="RNGMNOXGNASE"/>
</dbReference>
<dbReference type="GO" id="GO:0071949">
    <property type="term" value="F:FAD binding"/>
    <property type="evidence" value="ECO:0007669"/>
    <property type="project" value="InterPro"/>
</dbReference>
<dbReference type="PANTHER" id="PTHR45934:SF9">
    <property type="entry name" value="FAD_NAD(P)-BINDING OXIDOREDUCTASE FAMILY PROTEIN"/>
    <property type="match status" value="1"/>
</dbReference>
<evidence type="ECO:0000256" key="1">
    <source>
        <dbReference type="ARBA" id="ARBA00023002"/>
    </source>
</evidence>
<proteinExistence type="inferred from homology"/>
<dbReference type="Proteomes" id="UP000249390">
    <property type="component" value="Unassembled WGS sequence"/>
</dbReference>
<evidence type="ECO:0000313" key="6">
    <source>
        <dbReference type="Proteomes" id="UP000249390"/>
    </source>
</evidence>
<evidence type="ECO:0000256" key="3">
    <source>
        <dbReference type="ARBA" id="ARBA00024018"/>
    </source>
</evidence>
<dbReference type="InterPro" id="IPR002938">
    <property type="entry name" value="FAD-bd"/>
</dbReference>
<dbReference type="SUPFAM" id="SSF51905">
    <property type="entry name" value="FAD/NAD(P)-binding domain"/>
    <property type="match status" value="1"/>
</dbReference>
<dbReference type="Gene3D" id="3.50.50.60">
    <property type="entry name" value="FAD/NAD(P)-binding domain"/>
    <property type="match status" value="1"/>
</dbReference>
<dbReference type="InterPro" id="IPR044560">
    <property type="entry name" value="MOase"/>
</dbReference>
<evidence type="ECO:0000256" key="2">
    <source>
        <dbReference type="ARBA" id="ARBA00023033"/>
    </source>
</evidence>
<feature type="domain" description="FAD-binding" evidence="4">
    <location>
        <begin position="81"/>
        <end position="418"/>
    </location>
</feature>
<dbReference type="GO" id="GO:0004497">
    <property type="term" value="F:monooxygenase activity"/>
    <property type="evidence" value="ECO:0007669"/>
    <property type="project" value="UniProtKB-KW"/>
</dbReference>
<evidence type="ECO:0000259" key="4">
    <source>
        <dbReference type="Pfam" id="PF01494"/>
    </source>
</evidence>
<keyword evidence="1" id="KW-0560">Oxidoreductase</keyword>
<dbReference type="AlphaFoldDB" id="A0A328DY82"/>
<dbReference type="PANTHER" id="PTHR45934">
    <property type="entry name" value="FAD/NAD(P)-BINDING OXIDOREDUCTASE FAMILY PROTEIN"/>
    <property type="match status" value="1"/>
</dbReference>
<comment type="similarity">
    <text evidence="3">Belongs to the 3-hydroxybenzoate 6-hydroxylase family.</text>
</comment>
<name>A0A328DY82_9ASTE</name>
<dbReference type="InterPro" id="IPR036188">
    <property type="entry name" value="FAD/NAD-bd_sf"/>
</dbReference>